<feature type="transmembrane region" description="Helical" evidence="6">
    <location>
        <begin position="107"/>
        <end position="129"/>
    </location>
</feature>
<feature type="transmembrane region" description="Helical" evidence="6">
    <location>
        <begin position="54"/>
        <end position="76"/>
    </location>
</feature>
<name>A0A1H8LYV9_9EURY</name>
<evidence type="ECO:0000313" key="8">
    <source>
        <dbReference type="EMBL" id="SEO10271.1"/>
    </source>
</evidence>
<feature type="transmembrane region" description="Helical" evidence="6">
    <location>
        <begin position="83"/>
        <end position="101"/>
    </location>
</feature>
<comment type="subcellular location">
    <subcellularLocation>
        <location evidence="1">Cell membrane</location>
        <topology evidence="1">Multi-pass membrane protein</topology>
    </subcellularLocation>
</comment>
<feature type="transmembrane region" description="Helical" evidence="6">
    <location>
        <begin position="311"/>
        <end position="331"/>
    </location>
</feature>
<feature type="transmembrane region" description="Helical" evidence="6">
    <location>
        <begin position="337"/>
        <end position="356"/>
    </location>
</feature>
<gene>
    <name evidence="8" type="ORF">SAMN05216388_100860</name>
</gene>
<feature type="transmembrane region" description="Helical" evidence="6">
    <location>
        <begin position="7"/>
        <end position="34"/>
    </location>
</feature>
<dbReference type="Proteomes" id="UP000198775">
    <property type="component" value="Unassembled WGS sequence"/>
</dbReference>
<dbReference type="InterPro" id="IPR050189">
    <property type="entry name" value="MFS_Efflux_Transporters"/>
</dbReference>
<evidence type="ECO:0000256" key="2">
    <source>
        <dbReference type="ARBA" id="ARBA00022475"/>
    </source>
</evidence>
<evidence type="ECO:0000256" key="1">
    <source>
        <dbReference type="ARBA" id="ARBA00004651"/>
    </source>
</evidence>
<dbReference type="Pfam" id="PF07690">
    <property type="entry name" value="MFS_1"/>
    <property type="match status" value="1"/>
</dbReference>
<feature type="transmembrane region" description="Helical" evidence="6">
    <location>
        <begin position="377"/>
        <end position="397"/>
    </location>
</feature>
<dbReference type="EMBL" id="FOCX01000008">
    <property type="protein sequence ID" value="SEO10271.1"/>
    <property type="molecule type" value="Genomic_DNA"/>
</dbReference>
<dbReference type="AlphaFoldDB" id="A0A1H8LYV9"/>
<dbReference type="InterPro" id="IPR020846">
    <property type="entry name" value="MFS_dom"/>
</dbReference>
<accession>A0A1H8LYV9</accession>
<feature type="transmembrane region" description="Helical" evidence="6">
    <location>
        <begin position="170"/>
        <end position="187"/>
    </location>
</feature>
<dbReference type="PANTHER" id="PTHR43124">
    <property type="entry name" value="PURINE EFFLUX PUMP PBUE"/>
    <property type="match status" value="1"/>
</dbReference>
<evidence type="ECO:0000256" key="6">
    <source>
        <dbReference type="SAM" id="Phobius"/>
    </source>
</evidence>
<dbReference type="Gene3D" id="1.20.1250.20">
    <property type="entry name" value="MFS general substrate transporter like domains"/>
    <property type="match status" value="1"/>
</dbReference>
<protein>
    <submittedName>
        <fullName evidence="8">Sugar phosphate permease</fullName>
    </submittedName>
</protein>
<proteinExistence type="predicted"/>
<sequence>MNSNDRSIVGLVTVAHAMVHTYELSIPVLIPIWLTEFSVIDVGLAQVPVNEATIGALVTVGFALFGLGALPSGVLVDRIDARVLITACLVGMGASFLLLAVSPTPAVIGLAMAVWGVAASVYHPSGLSLISRGVEQRGSAFAYHGMAGNVGIAVGPLLTILLLLAFDWRVVVAILALPAALAALYAFRADIDERAAVAATDGSGESGDDGDSRAGGGVDSLGDFLSQSRHLFAGAFVVVFAVTLCSGLYYRGVLTFLPELLDNLAIAALAPVEFGGRTLQPSRYIYVGLLMVGVGGQFVAGKLTDRGRPEVGILAGFGALAVIALLFLPAAALGLSALLVVSALLGFFLFFVQPFYQASVAEYTPAGTRGLSYGFTYLGVFGVGALGATLAGTMLTFFAPQQLFVVLAGLAAVAAGLGIYLVTRAPSTAVGT</sequence>
<keyword evidence="4 6" id="KW-1133">Transmembrane helix</keyword>
<dbReference type="PANTHER" id="PTHR43124:SF3">
    <property type="entry name" value="CHLORAMPHENICOL EFFLUX PUMP RV0191"/>
    <property type="match status" value="1"/>
</dbReference>
<dbReference type="InterPro" id="IPR011701">
    <property type="entry name" value="MFS"/>
</dbReference>
<feature type="domain" description="Major facilitator superfamily (MFS) profile" evidence="7">
    <location>
        <begin position="1"/>
        <end position="426"/>
    </location>
</feature>
<feature type="transmembrane region" description="Helical" evidence="6">
    <location>
        <begin position="403"/>
        <end position="422"/>
    </location>
</feature>
<feature type="transmembrane region" description="Helical" evidence="6">
    <location>
        <begin position="284"/>
        <end position="304"/>
    </location>
</feature>
<organism evidence="8 9">
    <name type="scientific">Halorientalis persicus</name>
    <dbReference type="NCBI Taxonomy" id="1367881"/>
    <lineage>
        <taxon>Archaea</taxon>
        <taxon>Methanobacteriati</taxon>
        <taxon>Methanobacteriota</taxon>
        <taxon>Stenosarchaea group</taxon>
        <taxon>Halobacteria</taxon>
        <taxon>Halobacteriales</taxon>
        <taxon>Haloarculaceae</taxon>
        <taxon>Halorientalis</taxon>
    </lineage>
</organism>
<keyword evidence="9" id="KW-1185">Reference proteome</keyword>
<reference evidence="9" key="1">
    <citation type="submission" date="2016-10" db="EMBL/GenBank/DDBJ databases">
        <authorList>
            <person name="Varghese N."/>
            <person name="Submissions S."/>
        </authorList>
    </citation>
    <scope>NUCLEOTIDE SEQUENCE [LARGE SCALE GENOMIC DNA]</scope>
    <source>
        <strain evidence="9">IBRC-M 10043</strain>
    </source>
</reference>
<evidence type="ECO:0000256" key="5">
    <source>
        <dbReference type="ARBA" id="ARBA00023136"/>
    </source>
</evidence>
<keyword evidence="5 6" id="KW-0472">Membrane</keyword>
<dbReference type="SUPFAM" id="SSF103473">
    <property type="entry name" value="MFS general substrate transporter"/>
    <property type="match status" value="1"/>
</dbReference>
<dbReference type="InterPro" id="IPR036259">
    <property type="entry name" value="MFS_trans_sf"/>
</dbReference>
<evidence type="ECO:0000256" key="4">
    <source>
        <dbReference type="ARBA" id="ARBA00022989"/>
    </source>
</evidence>
<dbReference type="RefSeq" id="WP_244514977.1">
    <property type="nucleotide sequence ID" value="NZ_FOCX01000008.1"/>
</dbReference>
<keyword evidence="3 6" id="KW-0812">Transmembrane</keyword>
<keyword evidence="2" id="KW-1003">Cell membrane</keyword>
<evidence type="ECO:0000256" key="3">
    <source>
        <dbReference type="ARBA" id="ARBA00022692"/>
    </source>
</evidence>
<feature type="transmembrane region" description="Helical" evidence="6">
    <location>
        <begin position="141"/>
        <end position="164"/>
    </location>
</feature>
<dbReference type="PROSITE" id="PS50850">
    <property type="entry name" value="MFS"/>
    <property type="match status" value="1"/>
</dbReference>
<dbReference type="GO" id="GO:0022857">
    <property type="term" value="F:transmembrane transporter activity"/>
    <property type="evidence" value="ECO:0007669"/>
    <property type="project" value="InterPro"/>
</dbReference>
<feature type="transmembrane region" description="Helical" evidence="6">
    <location>
        <begin position="231"/>
        <end position="250"/>
    </location>
</feature>
<evidence type="ECO:0000259" key="7">
    <source>
        <dbReference type="PROSITE" id="PS50850"/>
    </source>
</evidence>
<evidence type="ECO:0000313" key="9">
    <source>
        <dbReference type="Proteomes" id="UP000198775"/>
    </source>
</evidence>
<dbReference type="GO" id="GO:0005886">
    <property type="term" value="C:plasma membrane"/>
    <property type="evidence" value="ECO:0007669"/>
    <property type="project" value="UniProtKB-SubCell"/>
</dbReference>